<sequence>MTDIIALLSVPGIGKGRYRRLVAQFGSPSAVLSARPSELEAVPGISSALALAVRKDADIQSAQDMAARIAKLGWAILTPESSEFPPLLKELPDGPVLLFRMGEPTPDDARLVAIVGTRHPSEKGKRFCKALSTELAQAGVTVVSGMAEGIDSAAHAGALEGGGKTIAIWGTSLDIVYPSGNRALAQKILANGAVYSEYLPGTGPEKAYFPERNRIISGMCEATIVVEAGLKSGALITADAALNQGRDLFAVPGSPDAAMSVGTNHLIKKGARLLTSVRDLFDELPRLTGKIVAKQFAAMPDLTDGERQMVDLLADGPMQLDHLSRLTNLPVSDLMSFLLALELKGVVQELSGKRFALNAGTV</sequence>
<gene>
    <name evidence="4" type="primary">dprA</name>
    <name evidence="4" type="ORF">C3F09_08575</name>
</gene>
<evidence type="ECO:0000313" key="4">
    <source>
        <dbReference type="EMBL" id="PWB70841.1"/>
    </source>
</evidence>
<dbReference type="SUPFAM" id="SSF47781">
    <property type="entry name" value="RuvA domain 2-like"/>
    <property type="match status" value="1"/>
</dbReference>
<protein>
    <submittedName>
        <fullName evidence="4">DNA-protecting protein DprA</fullName>
    </submittedName>
</protein>
<dbReference type="Proteomes" id="UP000250918">
    <property type="component" value="Unassembled WGS sequence"/>
</dbReference>
<dbReference type="PANTHER" id="PTHR43022">
    <property type="entry name" value="PROTEIN SMF"/>
    <property type="match status" value="1"/>
</dbReference>
<organism evidence="4 5">
    <name type="scientific">candidate division GN15 bacterium</name>
    <dbReference type="NCBI Taxonomy" id="2072418"/>
    <lineage>
        <taxon>Bacteria</taxon>
        <taxon>candidate division GN15</taxon>
    </lineage>
</organism>
<dbReference type="InterPro" id="IPR041614">
    <property type="entry name" value="DprA_WH"/>
</dbReference>
<evidence type="ECO:0000259" key="3">
    <source>
        <dbReference type="Pfam" id="PF17782"/>
    </source>
</evidence>
<reference evidence="4 5" key="1">
    <citation type="journal article" date="2018" name="ISME J.">
        <title>A methanotrophic archaeon couples anaerobic oxidation of methane to Fe(III) reduction.</title>
        <authorList>
            <person name="Cai C."/>
            <person name="Leu A.O."/>
            <person name="Xie G.J."/>
            <person name="Guo J."/>
            <person name="Feng Y."/>
            <person name="Zhao J.X."/>
            <person name="Tyson G.W."/>
            <person name="Yuan Z."/>
            <person name="Hu S."/>
        </authorList>
    </citation>
    <scope>NUCLEOTIDE SEQUENCE [LARGE SCALE GENOMIC DNA]</scope>
    <source>
        <strain evidence="4">FeB_12</strain>
    </source>
</reference>
<feature type="domain" description="DprA winged helix" evidence="3">
    <location>
        <begin position="298"/>
        <end position="353"/>
    </location>
</feature>
<dbReference type="Pfam" id="PF17782">
    <property type="entry name" value="WHD_DprA"/>
    <property type="match status" value="1"/>
</dbReference>
<comment type="similarity">
    <text evidence="1">Belongs to the DprA/Smf family.</text>
</comment>
<dbReference type="InterPro" id="IPR010994">
    <property type="entry name" value="RuvA_2-like"/>
</dbReference>
<comment type="caution">
    <text evidence="4">The sequence shown here is derived from an EMBL/GenBank/DDBJ whole genome shotgun (WGS) entry which is preliminary data.</text>
</comment>
<dbReference type="EMBL" id="PQAP01000134">
    <property type="protein sequence ID" value="PWB70841.1"/>
    <property type="molecule type" value="Genomic_DNA"/>
</dbReference>
<dbReference type="Gene3D" id="1.10.10.10">
    <property type="entry name" value="Winged helix-like DNA-binding domain superfamily/Winged helix DNA-binding domain"/>
    <property type="match status" value="1"/>
</dbReference>
<evidence type="ECO:0000313" key="5">
    <source>
        <dbReference type="Proteomes" id="UP000250918"/>
    </source>
</evidence>
<dbReference type="SUPFAM" id="SSF102405">
    <property type="entry name" value="MCP/YpsA-like"/>
    <property type="match status" value="1"/>
</dbReference>
<feature type="domain" description="Smf/DprA SLOG" evidence="2">
    <location>
        <begin position="76"/>
        <end position="284"/>
    </location>
</feature>
<dbReference type="PANTHER" id="PTHR43022:SF1">
    <property type="entry name" value="PROTEIN SMF"/>
    <property type="match status" value="1"/>
</dbReference>
<dbReference type="AlphaFoldDB" id="A0A855X472"/>
<dbReference type="Pfam" id="PF02481">
    <property type="entry name" value="DNA_processg_A"/>
    <property type="match status" value="1"/>
</dbReference>
<dbReference type="NCBIfam" id="TIGR00732">
    <property type="entry name" value="dprA"/>
    <property type="match status" value="1"/>
</dbReference>
<dbReference type="Gene3D" id="3.40.50.450">
    <property type="match status" value="1"/>
</dbReference>
<name>A0A855X472_9BACT</name>
<evidence type="ECO:0000259" key="2">
    <source>
        <dbReference type="Pfam" id="PF02481"/>
    </source>
</evidence>
<evidence type="ECO:0000256" key="1">
    <source>
        <dbReference type="ARBA" id="ARBA00006525"/>
    </source>
</evidence>
<dbReference type="InterPro" id="IPR036388">
    <property type="entry name" value="WH-like_DNA-bd_sf"/>
</dbReference>
<dbReference type="Pfam" id="PF14520">
    <property type="entry name" value="HHH_5"/>
    <property type="match status" value="1"/>
</dbReference>
<dbReference type="GO" id="GO:0009294">
    <property type="term" value="P:DNA-mediated transformation"/>
    <property type="evidence" value="ECO:0007669"/>
    <property type="project" value="InterPro"/>
</dbReference>
<dbReference type="InterPro" id="IPR057666">
    <property type="entry name" value="DrpA_SLOG"/>
</dbReference>
<dbReference type="InterPro" id="IPR003488">
    <property type="entry name" value="DprA"/>
</dbReference>
<accession>A0A855X472</accession>
<proteinExistence type="inferred from homology"/>